<gene>
    <name evidence="3" type="ORF">TTAC_LOCUS1696</name>
</gene>
<feature type="region of interest" description="Disordered" evidence="1">
    <location>
        <begin position="163"/>
        <end position="188"/>
    </location>
</feature>
<feature type="compositionally biased region" description="Polar residues" evidence="1">
    <location>
        <begin position="841"/>
        <end position="861"/>
    </location>
</feature>
<feature type="domain" description="C2H2-type" evidence="2">
    <location>
        <begin position="204"/>
        <end position="226"/>
    </location>
</feature>
<dbReference type="OrthoDB" id="5877502at2759"/>
<evidence type="ECO:0000259" key="2">
    <source>
        <dbReference type="PROSITE" id="PS00028"/>
    </source>
</evidence>
<feature type="compositionally biased region" description="Pro residues" evidence="1">
    <location>
        <begin position="793"/>
        <end position="802"/>
    </location>
</feature>
<dbReference type="PROSITE" id="PS00028">
    <property type="entry name" value="ZINC_FINGER_C2H2_1"/>
    <property type="match status" value="1"/>
</dbReference>
<reference evidence="5" key="1">
    <citation type="submission" date="2017-02" db="UniProtKB">
        <authorList>
            <consortium name="WormBaseParasite"/>
        </authorList>
    </citation>
    <scope>IDENTIFICATION</scope>
</reference>
<feature type="compositionally biased region" description="Polar residues" evidence="1">
    <location>
        <begin position="665"/>
        <end position="674"/>
    </location>
</feature>
<evidence type="ECO:0000313" key="5">
    <source>
        <dbReference type="WBParaSite" id="TTAC_0000170901-mRNA-1"/>
    </source>
</evidence>
<name>A0A0R3WLS1_HYDTA</name>
<dbReference type="AlphaFoldDB" id="A0A0R3WLS1"/>
<organism evidence="5">
    <name type="scientific">Hydatigena taeniaeformis</name>
    <name type="common">Feline tapeworm</name>
    <name type="synonym">Taenia taeniaeformis</name>
    <dbReference type="NCBI Taxonomy" id="6205"/>
    <lineage>
        <taxon>Eukaryota</taxon>
        <taxon>Metazoa</taxon>
        <taxon>Spiralia</taxon>
        <taxon>Lophotrochozoa</taxon>
        <taxon>Platyhelminthes</taxon>
        <taxon>Cestoda</taxon>
        <taxon>Eucestoda</taxon>
        <taxon>Cyclophyllidea</taxon>
        <taxon>Taeniidae</taxon>
        <taxon>Hydatigera</taxon>
    </lineage>
</organism>
<accession>A0A0R3WLS1</accession>
<sequence>MSTGRQIHANAVNTAGVLPPPSTLKVESKQLAVDPTSAIGVYRKYYTDVLGYFKTLLDNLENVNSSTNNRPQITVPNNVQNCRPLDNDPWSHSKTIMEGYFRRSGARDWDWASWHNYLSWISRTHPEWFQLFSECSKQMGIDWDVMYQKWLASKSNVTEQAPVFDLSRPPPASTSNPQQAPPPPIANPFCLTSVPPPQDPRVWCEDCDKYFPTQRAYDIHLRGVCHIQNALTKTITYNASAVLDIPPPQWAPQVHPPHIELAAPRNKPVADLRPSQKRQLRIQHLLDICIQPLVGLNYVTEFQRRGLLECIYICDLCEKRAFLPSAVIKHVCSIRHRMAYLKYHYPPLHQLVSLDRSPESIRKRRLTSYAQQVESNEGRKRLSIMVEKENSTFKTRIEPLEPEELRDFPLASEQNVKALETLSTTKITDVVSASTTQPREPEDNNNNGLGDDEIEEGEMLDCSTSSSSCTPEDQEGLARKGGIISPASSHFSDEDDGNGDYDNSKLPSFFSTGVVESGINRQSSIFVHLPDFETGFVSERPLLPDFTVDEYTHSHFIERLKKTGLLGSRSLSTSETSEQQDGTPVEVVLTDSQLVRSFEEEVQWALQQLETAAQKANPLQFSFKPRSKIATSSAPLLPDPPAVLLSTSKVAKVENGETGKISGPSMEQNNSRNPESVKRAVKTLLGDFEPSPLQPLPGSRHGQTIPVIMSNQPRPLLPQPSHPASVPDQDNPKVSELGDPPKRLKLDQLDGVKSLLSSPLDALQALLKGNLGVSAENQQREEKEVSGSSAPITQPPTTPSPCPTEIFDGYSYFSRQEEEETKTQERVSAAKSPLISHRQRQSITRSAATNTATTQGRSSKLATFADMLGMNEPPAPPPPSRQPPPPTIPVQPTVPQVSTNATSGILSTGLAPGAWLATSSLWQPPAVIPAQTLAPHSSSTAAAAAFAAATGGFNPAAFVMPANVFGPILRPPMWRP</sequence>
<feature type="region of interest" description="Disordered" evidence="1">
    <location>
        <begin position="774"/>
        <end position="898"/>
    </location>
</feature>
<keyword evidence="4" id="KW-1185">Reference proteome</keyword>
<reference evidence="3 4" key="2">
    <citation type="submission" date="2018-11" db="EMBL/GenBank/DDBJ databases">
        <authorList>
            <consortium name="Pathogen Informatics"/>
        </authorList>
    </citation>
    <scope>NUCLEOTIDE SEQUENCE [LARGE SCALE GENOMIC DNA]</scope>
</reference>
<feature type="compositionally biased region" description="Polar residues" evidence="1">
    <location>
        <begin position="462"/>
        <end position="471"/>
    </location>
</feature>
<feature type="compositionally biased region" description="Pro residues" evidence="1">
    <location>
        <begin position="873"/>
        <end position="889"/>
    </location>
</feature>
<dbReference type="InterPro" id="IPR013087">
    <property type="entry name" value="Znf_C2H2_type"/>
</dbReference>
<protein>
    <submittedName>
        <fullName evidence="5">C2H2-type domain-containing protein</fullName>
    </submittedName>
</protein>
<dbReference type="WBParaSite" id="TTAC_0000170901-mRNA-1">
    <property type="protein sequence ID" value="TTAC_0000170901-mRNA-1"/>
    <property type="gene ID" value="TTAC_0000170901"/>
</dbReference>
<evidence type="ECO:0000256" key="1">
    <source>
        <dbReference type="SAM" id="MobiDB-lite"/>
    </source>
</evidence>
<evidence type="ECO:0000313" key="3">
    <source>
        <dbReference type="EMBL" id="VDM18410.1"/>
    </source>
</evidence>
<dbReference type="Proteomes" id="UP000274429">
    <property type="component" value="Unassembled WGS sequence"/>
</dbReference>
<feature type="region of interest" description="Disordered" evidence="1">
    <location>
        <begin position="689"/>
        <end position="744"/>
    </location>
</feature>
<feature type="compositionally biased region" description="Polar residues" evidence="1">
    <location>
        <begin position="429"/>
        <end position="438"/>
    </location>
</feature>
<feature type="region of interest" description="Disordered" evidence="1">
    <location>
        <begin position="429"/>
        <end position="504"/>
    </location>
</feature>
<feature type="region of interest" description="Disordered" evidence="1">
    <location>
        <begin position="656"/>
        <end position="675"/>
    </location>
</feature>
<proteinExistence type="predicted"/>
<dbReference type="EMBL" id="UYWX01000453">
    <property type="protein sequence ID" value="VDM18410.1"/>
    <property type="molecule type" value="Genomic_DNA"/>
</dbReference>
<dbReference type="STRING" id="6205.A0A0R3WLS1"/>
<evidence type="ECO:0000313" key="4">
    <source>
        <dbReference type="Proteomes" id="UP000274429"/>
    </source>
</evidence>
<feature type="compositionally biased region" description="Acidic residues" evidence="1">
    <location>
        <begin position="450"/>
        <end position="459"/>
    </location>
</feature>